<dbReference type="EMBL" id="DS113216">
    <property type="protein sequence ID" value="EAY18653.1"/>
    <property type="molecule type" value="Genomic_DNA"/>
</dbReference>
<reference evidence="5" key="2">
    <citation type="journal article" date="2007" name="Science">
        <title>Draft genome sequence of the sexually transmitted pathogen Trichomonas vaginalis.</title>
        <authorList>
            <person name="Carlton J.M."/>
            <person name="Hirt R.P."/>
            <person name="Silva J.C."/>
            <person name="Delcher A.L."/>
            <person name="Schatz M."/>
            <person name="Zhao Q."/>
            <person name="Wortman J.R."/>
            <person name="Bidwell S.L."/>
            <person name="Alsmark U.C.M."/>
            <person name="Besteiro S."/>
            <person name="Sicheritz-Ponten T."/>
            <person name="Noel C.J."/>
            <person name="Dacks J.B."/>
            <person name="Foster P.G."/>
            <person name="Simillion C."/>
            <person name="Van de Peer Y."/>
            <person name="Miranda-Saavedra D."/>
            <person name="Barton G.J."/>
            <person name="Westrop G.D."/>
            <person name="Mueller S."/>
            <person name="Dessi D."/>
            <person name="Fiori P.L."/>
            <person name="Ren Q."/>
            <person name="Paulsen I."/>
            <person name="Zhang H."/>
            <person name="Bastida-Corcuera F.D."/>
            <person name="Simoes-Barbosa A."/>
            <person name="Brown M.T."/>
            <person name="Hayes R.D."/>
            <person name="Mukherjee M."/>
            <person name="Okumura C.Y."/>
            <person name="Schneider R."/>
            <person name="Smith A.J."/>
            <person name="Vanacova S."/>
            <person name="Villalvazo M."/>
            <person name="Haas B.J."/>
            <person name="Pertea M."/>
            <person name="Feldblyum T.V."/>
            <person name="Utterback T.R."/>
            <person name="Shu C.L."/>
            <person name="Osoegawa K."/>
            <person name="de Jong P.J."/>
            <person name="Hrdy I."/>
            <person name="Horvathova L."/>
            <person name="Zubacova Z."/>
            <person name="Dolezal P."/>
            <person name="Malik S.B."/>
            <person name="Logsdon J.M. Jr."/>
            <person name="Henze K."/>
            <person name="Gupta A."/>
            <person name="Wang C.C."/>
            <person name="Dunne R.L."/>
            <person name="Upcroft J.A."/>
            <person name="Upcroft P."/>
            <person name="White O."/>
            <person name="Salzberg S.L."/>
            <person name="Tang P."/>
            <person name="Chiu C.-H."/>
            <person name="Lee Y.-S."/>
            <person name="Embley T.M."/>
            <person name="Coombs G.H."/>
            <person name="Mottram J.C."/>
            <person name="Tachezy J."/>
            <person name="Fraser-Liggett C.M."/>
            <person name="Johnson P.J."/>
        </authorList>
    </citation>
    <scope>NUCLEOTIDE SEQUENCE [LARGE SCALE GENOMIC DNA]</scope>
    <source>
        <strain evidence="5">G3</strain>
    </source>
</reference>
<evidence type="ECO:0000256" key="2">
    <source>
        <dbReference type="ARBA" id="ARBA00023180"/>
    </source>
</evidence>
<dbReference type="VEuPathDB" id="TrichDB:TVAGG3_0580460"/>
<dbReference type="FunFam" id="3.60.21.10:FF:000203">
    <property type="entry name" value="Ser/Thr protein phosphatase, putative"/>
    <property type="match status" value="1"/>
</dbReference>
<dbReference type="eggNOG" id="KOG3770">
    <property type="taxonomic scope" value="Eukaryota"/>
</dbReference>
<evidence type="ECO:0000259" key="4">
    <source>
        <dbReference type="Pfam" id="PF00149"/>
    </source>
</evidence>
<evidence type="ECO:0000313" key="5">
    <source>
        <dbReference type="EMBL" id="EAY18653.1"/>
    </source>
</evidence>
<dbReference type="CDD" id="cd00842">
    <property type="entry name" value="MPP_ASMase"/>
    <property type="match status" value="1"/>
</dbReference>
<feature type="transmembrane region" description="Helical" evidence="3">
    <location>
        <begin position="30"/>
        <end position="51"/>
    </location>
</feature>
<feature type="domain" description="Calcineurin-like phosphoesterase" evidence="4">
    <location>
        <begin position="73"/>
        <end position="322"/>
    </location>
</feature>
<proteinExistence type="predicted"/>
<dbReference type="STRING" id="5722.A2DLM0"/>
<dbReference type="AlphaFoldDB" id="A2DLM0"/>
<dbReference type="Gene3D" id="3.60.21.10">
    <property type="match status" value="1"/>
</dbReference>
<dbReference type="VEuPathDB" id="TrichDB:TVAG_062580"/>
<organism evidence="5 6">
    <name type="scientific">Trichomonas vaginalis (strain ATCC PRA-98 / G3)</name>
    <dbReference type="NCBI Taxonomy" id="412133"/>
    <lineage>
        <taxon>Eukaryota</taxon>
        <taxon>Metamonada</taxon>
        <taxon>Parabasalia</taxon>
        <taxon>Trichomonadida</taxon>
        <taxon>Trichomonadidae</taxon>
        <taxon>Trichomonas</taxon>
    </lineage>
</organism>
<dbReference type="InterPro" id="IPR029052">
    <property type="entry name" value="Metallo-depent_PP-like"/>
</dbReference>
<accession>A2DLM0</accession>
<dbReference type="KEGG" id="tva:5464167"/>
<protein>
    <submittedName>
        <fullName evidence="5">Ser/Thr protein phosphatase, putative</fullName>
    </submittedName>
</protein>
<dbReference type="Pfam" id="PF00149">
    <property type="entry name" value="Metallophos"/>
    <property type="match status" value="1"/>
</dbReference>
<keyword evidence="3" id="KW-1133">Transmembrane helix</keyword>
<dbReference type="SUPFAM" id="SSF56300">
    <property type="entry name" value="Metallo-dependent phosphatases"/>
    <property type="match status" value="1"/>
</dbReference>
<dbReference type="InterPro" id="IPR041805">
    <property type="entry name" value="ASMase/PPN1_MPP"/>
</dbReference>
<keyword evidence="1" id="KW-0378">Hydrolase</keyword>
<evidence type="ECO:0000313" key="6">
    <source>
        <dbReference type="Proteomes" id="UP000001542"/>
    </source>
</evidence>
<dbReference type="PANTHER" id="PTHR10340">
    <property type="entry name" value="SPHINGOMYELIN PHOSPHODIESTERASE"/>
    <property type="match status" value="1"/>
</dbReference>
<dbReference type="PANTHER" id="PTHR10340:SF57">
    <property type="entry name" value="METALLOPHOS DOMAIN-CONTAINING PROTEIN"/>
    <property type="match status" value="1"/>
</dbReference>
<dbReference type="DNASU" id="5464167"/>
<name>A2DLM0_TRIV3</name>
<gene>
    <name evidence="5" type="ORF">TVAG_062580</name>
</gene>
<dbReference type="Proteomes" id="UP000001542">
    <property type="component" value="Unassembled WGS sequence"/>
</dbReference>
<keyword evidence="2" id="KW-0325">Glycoprotein</keyword>
<keyword evidence="6" id="KW-1185">Reference proteome</keyword>
<dbReference type="OMA" id="HVIVLHT"/>
<reference evidence="5" key="1">
    <citation type="submission" date="2006-10" db="EMBL/GenBank/DDBJ databases">
        <authorList>
            <person name="Amadeo P."/>
            <person name="Zhao Q."/>
            <person name="Wortman J."/>
            <person name="Fraser-Liggett C."/>
            <person name="Carlton J."/>
        </authorList>
    </citation>
    <scope>NUCLEOTIDE SEQUENCE</scope>
    <source>
        <strain evidence="5">G3</strain>
    </source>
</reference>
<dbReference type="RefSeq" id="XP_001579639.1">
    <property type="nucleotide sequence ID" value="XM_001579589.1"/>
</dbReference>
<evidence type="ECO:0000256" key="3">
    <source>
        <dbReference type="SAM" id="Phobius"/>
    </source>
</evidence>
<keyword evidence="3" id="KW-0472">Membrane</keyword>
<keyword evidence="3" id="KW-0812">Transmembrane</keyword>
<sequence>METDLLSSHAQDPLTYDSIEKVHHSDKRKIIILGLLSLIFVVSLIVAGIIYRARSHRAAANTIRRIAPSEASFLYLNDIHADPLYSPIIPSKHDCRGDHKKTIDPHKYGQYECDSPMELFESLVSNAKQTNEKPAFILLGGDLIAHGLNTDSKMLKQSFKNVTAPLEAAFPNTSIYITLGNNDFASDYGSFDTDADNFKTAYKVFGKWMNDEQSKTFLKGGYYYADFPEVNLRFLFLNSVMYAAKRDQTQHAEDPYDQFAWIESSYDDAVQKGFKVSVALHIPPGVYYYKNKLGWNEDYITKFSKIMKKCDFSFILSGHSHTDMFLPLYSPTADKDSVLYSLSAPSVSPVNYNNPGYRVFELSNGIVKDYTQYYADLLMNPSVLKWQVEYKFSDAYSASNVTRETINNAAEWVRTTGEGQWRYRERIYTRADEHNAFYYCALKALLPDDIVDCENKLNIDKLSAQPYYKKADFLI</sequence>
<dbReference type="SMR" id="A2DLM0"/>
<dbReference type="InParanoid" id="A2DLM0"/>
<evidence type="ECO:0000256" key="1">
    <source>
        <dbReference type="ARBA" id="ARBA00022801"/>
    </source>
</evidence>
<dbReference type="OrthoDB" id="348678at2759"/>
<dbReference type="GO" id="GO:0016787">
    <property type="term" value="F:hydrolase activity"/>
    <property type="evidence" value="ECO:0007669"/>
    <property type="project" value="UniProtKB-KW"/>
</dbReference>
<dbReference type="InterPro" id="IPR004843">
    <property type="entry name" value="Calcineurin-like_PHP"/>
</dbReference>